<evidence type="ECO:0008006" key="3">
    <source>
        <dbReference type="Google" id="ProtNLM"/>
    </source>
</evidence>
<evidence type="ECO:0000313" key="1">
    <source>
        <dbReference type="EMBL" id="KEO80804.1"/>
    </source>
</evidence>
<comment type="caution">
    <text evidence="1">The sequence shown here is derived from an EMBL/GenBank/DDBJ whole genome shotgun (WGS) entry which is preliminary data.</text>
</comment>
<dbReference type="InterPro" id="IPR016181">
    <property type="entry name" value="Acyl_CoA_acyltransferase"/>
</dbReference>
<dbReference type="SUPFAM" id="SSF55729">
    <property type="entry name" value="Acyl-CoA N-acyltransferases (Nat)"/>
    <property type="match status" value="1"/>
</dbReference>
<dbReference type="Gene3D" id="3.40.630.30">
    <property type="match status" value="1"/>
</dbReference>
<accession>A0A074LI30</accession>
<reference evidence="1 2" key="1">
    <citation type="journal article" date="2013" name="Int. J. Syst. Evol. Microbiol.">
        <title>Tumebacillus flagellatus sp. nov., an alpha-amylase/pullulanase-producing bacterium isolated from cassava wastewater.</title>
        <authorList>
            <person name="Wang Q."/>
            <person name="Xie N."/>
            <person name="Qin Y."/>
            <person name="Shen N."/>
            <person name="Zhu J."/>
            <person name="Mi H."/>
            <person name="Huang R."/>
        </authorList>
    </citation>
    <scope>NUCLEOTIDE SEQUENCE [LARGE SCALE GENOMIC DNA]</scope>
    <source>
        <strain evidence="1 2">GST4</strain>
    </source>
</reference>
<evidence type="ECO:0000313" key="2">
    <source>
        <dbReference type="Proteomes" id="UP000027931"/>
    </source>
</evidence>
<gene>
    <name evidence="1" type="ORF">EL26_24350</name>
</gene>
<keyword evidence="2" id="KW-1185">Reference proteome</keyword>
<sequence length="143" mass="16267">MQTVREAVQAPVHAAPPLIVRVTPAEDEHRAAMFMKRMPTATDTRYLVAERNGEIIAAASVEITDGIGTVHFRFVDDEHRARCGFELVGMVKALTWAWELNEARFPDKEFADLYRERDIRMVRGLYRLEYAGGQHRPGALEGR</sequence>
<proteinExistence type="predicted"/>
<dbReference type="RefSeq" id="WP_038094843.1">
    <property type="nucleotide sequence ID" value="NZ_JMIR01000087.1"/>
</dbReference>
<name>A0A074LI30_9BACL</name>
<organism evidence="1 2">
    <name type="scientific">Tumebacillus flagellatus</name>
    <dbReference type="NCBI Taxonomy" id="1157490"/>
    <lineage>
        <taxon>Bacteria</taxon>
        <taxon>Bacillati</taxon>
        <taxon>Bacillota</taxon>
        <taxon>Bacilli</taxon>
        <taxon>Bacillales</taxon>
        <taxon>Alicyclobacillaceae</taxon>
        <taxon>Tumebacillus</taxon>
    </lineage>
</organism>
<protein>
    <recommendedName>
        <fullName evidence="3">N-acetyltransferase domain-containing protein</fullName>
    </recommendedName>
</protein>
<dbReference type="Proteomes" id="UP000027931">
    <property type="component" value="Unassembled WGS sequence"/>
</dbReference>
<dbReference type="EMBL" id="JMIR01000087">
    <property type="protein sequence ID" value="KEO80804.1"/>
    <property type="molecule type" value="Genomic_DNA"/>
</dbReference>
<dbReference type="AlphaFoldDB" id="A0A074LI30"/>